<keyword evidence="1" id="KW-1133">Transmembrane helix</keyword>
<evidence type="ECO:0000313" key="2">
    <source>
        <dbReference type="EMBL" id="PPK85839.1"/>
    </source>
</evidence>
<feature type="transmembrane region" description="Helical" evidence="1">
    <location>
        <begin position="292"/>
        <end position="310"/>
    </location>
</feature>
<dbReference type="EMBL" id="PTJC01000006">
    <property type="protein sequence ID" value="PPK85839.1"/>
    <property type="molecule type" value="Genomic_DNA"/>
</dbReference>
<feature type="transmembrane region" description="Helical" evidence="1">
    <location>
        <begin position="259"/>
        <end position="280"/>
    </location>
</feature>
<feature type="transmembrane region" description="Helical" evidence="1">
    <location>
        <begin position="330"/>
        <end position="348"/>
    </location>
</feature>
<reference evidence="2 3" key="1">
    <citation type="submission" date="2018-02" db="EMBL/GenBank/DDBJ databases">
        <title>Genomic Encyclopedia of Archaeal and Bacterial Type Strains, Phase II (KMG-II): from individual species to whole genera.</title>
        <authorList>
            <person name="Goeker M."/>
        </authorList>
    </citation>
    <scope>NUCLEOTIDE SEQUENCE [LARGE SCALE GENOMIC DNA]</scope>
    <source>
        <strain evidence="2 3">DSM 29526</strain>
    </source>
</reference>
<proteinExistence type="predicted"/>
<feature type="transmembrane region" description="Helical" evidence="1">
    <location>
        <begin position="154"/>
        <end position="177"/>
    </location>
</feature>
<dbReference type="RefSeq" id="WP_104420321.1">
    <property type="nucleotide sequence ID" value="NZ_PTJC01000006.1"/>
</dbReference>
<accession>A0A2S6I450</accession>
<evidence type="ECO:0000313" key="3">
    <source>
        <dbReference type="Proteomes" id="UP000237662"/>
    </source>
</evidence>
<feature type="transmembrane region" description="Helical" evidence="1">
    <location>
        <begin position="58"/>
        <end position="79"/>
    </location>
</feature>
<sequence length="433" mass="49681">MSVSNPKLYYAIWIIGFVLLLSTAYGILYALDFITTLPNASNLLNGDATFYHSIQQQGYVYVPGVPCNAGFFPFFAYIWRLTGLGVVGIAALNATVFLVAIWLNCLLLRPHPVVLGIFLSLPFLFYAYTPLSEAFFCLFSTGILWGYARGNRPLTFVALLLAGITRPTFLFFIPAMVGATLMQRDVRHTFTWANWRPILGWYVPPIALAFMTVALIQYVQLGEPFLYFSVQATVWGREFGFPVFPLADNPLGWLTRFRIFNYCLGLLAAGFGVKYLFTWLRGRLLPADLQPVELLSIIYLSMCLVSILFFNPEWHWIPDYQYTSTILTGINRYLQVNPFLLVFLVYLFRQRPASPWVLPLLLIGLHLVYFTVWPEYYTHIQKYLRLSVITGMFLLYALYHYRQWAVVGYALVIVSFFFQAWMFGTMLSGVLVD</sequence>
<protein>
    <recommendedName>
        <fullName evidence="4">Mannosyltransferase PIG-V</fullName>
    </recommendedName>
</protein>
<feature type="transmembrane region" description="Helical" evidence="1">
    <location>
        <begin position="198"/>
        <end position="219"/>
    </location>
</feature>
<feature type="transmembrane region" description="Helical" evidence="1">
    <location>
        <begin position="355"/>
        <end position="374"/>
    </location>
</feature>
<keyword evidence="1" id="KW-0472">Membrane</keyword>
<evidence type="ECO:0008006" key="4">
    <source>
        <dbReference type="Google" id="ProtNLM"/>
    </source>
</evidence>
<dbReference type="OrthoDB" id="650539at2"/>
<dbReference type="AlphaFoldDB" id="A0A2S6I450"/>
<dbReference type="Proteomes" id="UP000237662">
    <property type="component" value="Unassembled WGS sequence"/>
</dbReference>
<comment type="caution">
    <text evidence="2">The sequence shown here is derived from an EMBL/GenBank/DDBJ whole genome shotgun (WGS) entry which is preliminary data.</text>
</comment>
<feature type="transmembrane region" description="Helical" evidence="1">
    <location>
        <begin position="380"/>
        <end position="399"/>
    </location>
</feature>
<feature type="transmembrane region" description="Helical" evidence="1">
    <location>
        <begin position="406"/>
        <end position="432"/>
    </location>
</feature>
<organism evidence="2 3">
    <name type="scientific">Neolewinella xylanilytica</name>
    <dbReference type="NCBI Taxonomy" id="1514080"/>
    <lineage>
        <taxon>Bacteria</taxon>
        <taxon>Pseudomonadati</taxon>
        <taxon>Bacteroidota</taxon>
        <taxon>Saprospiria</taxon>
        <taxon>Saprospirales</taxon>
        <taxon>Lewinellaceae</taxon>
        <taxon>Neolewinella</taxon>
    </lineage>
</organism>
<keyword evidence="1" id="KW-0812">Transmembrane</keyword>
<name>A0A2S6I450_9BACT</name>
<feature type="transmembrane region" description="Helical" evidence="1">
    <location>
        <begin position="115"/>
        <end position="148"/>
    </location>
</feature>
<evidence type="ECO:0000256" key="1">
    <source>
        <dbReference type="SAM" id="Phobius"/>
    </source>
</evidence>
<feature type="transmembrane region" description="Helical" evidence="1">
    <location>
        <begin position="85"/>
        <end position="108"/>
    </location>
</feature>
<gene>
    <name evidence="2" type="ORF">CLV84_2746</name>
</gene>
<keyword evidence="3" id="KW-1185">Reference proteome</keyword>
<feature type="transmembrane region" description="Helical" evidence="1">
    <location>
        <begin position="12"/>
        <end position="37"/>
    </location>
</feature>